<accession>A0A2N9AZ04</accession>
<proteinExistence type="predicted"/>
<gene>
    <name evidence="1" type="ORF">TK0001_5991</name>
</gene>
<evidence type="ECO:0000313" key="1">
    <source>
        <dbReference type="EMBL" id="SOR32550.1"/>
    </source>
</evidence>
<dbReference type="Proteomes" id="UP000233769">
    <property type="component" value="Chromosome tk0001"/>
</dbReference>
<protein>
    <submittedName>
        <fullName evidence="1">Uncharacterized protein</fullName>
    </submittedName>
</protein>
<name>A0A2N9AZ04_METEX</name>
<sequence length="82" mass="8617">MPRIISRGGDRRVISGSWPRIFAAMIRNYLTETVSTRSDSAMNIHIAYAVPALVLGLVSPAAIAQSLPAPAGPPACNGSGWL</sequence>
<evidence type="ECO:0000313" key="2">
    <source>
        <dbReference type="Proteomes" id="UP000233769"/>
    </source>
</evidence>
<reference evidence="2" key="1">
    <citation type="submission" date="2017-10" db="EMBL/GenBank/DDBJ databases">
        <authorList>
            <person name="Regsiter A."/>
            <person name="William W."/>
        </authorList>
    </citation>
    <scope>NUCLEOTIDE SEQUENCE [LARGE SCALE GENOMIC DNA]</scope>
</reference>
<dbReference type="AlphaFoldDB" id="A0A2N9AZ04"/>
<organism evidence="1 2">
    <name type="scientific">Methylorubrum extorquens</name>
    <name type="common">Methylobacterium dichloromethanicum</name>
    <name type="synonym">Methylobacterium extorquens</name>
    <dbReference type="NCBI Taxonomy" id="408"/>
    <lineage>
        <taxon>Bacteria</taxon>
        <taxon>Pseudomonadati</taxon>
        <taxon>Pseudomonadota</taxon>
        <taxon>Alphaproteobacteria</taxon>
        <taxon>Hyphomicrobiales</taxon>
        <taxon>Methylobacteriaceae</taxon>
        <taxon>Methylorubrum</taxon>
    </lineage>
</organism>
<dbReference type="EMBL" id="LT962688">
    <property type="protein sequence ID" value="SOR32550.1"/>
    <property type="molecule type" value="Genomic_DNA"/>
</dbReference>